<evidence type="ECO:0000256" key="2">
    <source>
        <dbReference type="SAM" id="Phobius"/>
    </source>
</evidence>
<name>A0A914V1G2_9BILA</name>
<feature type="transmembrane region" description="Helical" evidence="2">
    <location>
        <begin position="280"/>
        <end position="299"/>
    </location>
</feature>
<dbReference type="AlphaFoldDB" id="A0A914V1G2"/>
<dbReference type="GO" id="GO:0016020">
    <property type="term" value="C:membrane"/>
    <property type="evidence" value="ECO:0007669"/>
    <property type="project" value="UniProtKB-SubCell"/>
</dbReference>
<evidence type="ECO:0000313" key="4">
    <source>
        <dbReference type="Proteomes" id="UP000887566"/>
    </source>
</evidence>
<feature type="transmembrane region" description="Helical" evidence="2">
    <location>
        <begin position="160"/>
        <end position="183"/>
    </location>
</feature>
<feature type="transmembrane region" description="Helical" evidence="2">
    <location>
        <begin position="465"/>
        <end position="484"/>
    </location>
</feature>
<feature type="transmembrane region" description="Helical" evidence="2">
    <location>
        <begin position="220"/>
        <end position="241"/>
    </location>
</feature>
<organism evidence="4 5">
    <name type="scientific">Plectus sambesii</name>
    <dbReference type="NCBI Taxonomy" id="2011161"/>
    <lineage>
        <taxon>Eukaryota</taxon>
        <taxon>Metazoa</taxon>
        <taxon>Ecdysozoa</taxon>
        <taxon>Nematoda</taxon>
        <taxon>Chromadorea</taxon>
        <taxon>Plectida</taxon>
        <taxon>Plectina</taxon>
        <taxon>Plectoidea</taxon>
        <taxon>Plectidae</taxon>
        <taxon>Plectus</taxon>
    </lineage>
</organism>
<dbReference type="Gene3D" id="1.20.1250.20">
    <property type="entry name" value="MFS general substrate transporter like domains"/>
    <property type="match status" value="2"/>
</dbReference>
<comment type="subcellular location">
    <subcellularLocation>
        <location evidence="1">Membrane</location>
        <topology evidence="1">Multi-pass membrane protein</topology>
    </subcellularLocation>
</comment>
<evidence type="ECO:0000313" key="5">
    <source>
        <dbReference type="WBParaSite" id="PSAMB.scaffold1448size31390.g13167.t1"/>
    </source>
</evidence>
<keyword evidence="2" id="KW-1133">Transmembrane helix</keyword>
<sequence>MENRRWSSEEVLVELDPDTTSTSGLCCFKHKTRFLILVLTTLCLTSVLSNILTFNFTVICMVDTPKIVKNDSGRANTTTPFDGFSKTMTEEQNDTLNVGFASMLTKFMPHDAATAHIYASEPETAAEEEKEEGLLTTIMKNYGSHDVAQKKFHWSSTKKSYFFSAIAVGALLAAFPVTVMIAYAGAKKALLTVGLITTVATALCPFAVDTGDHFFIIARLLQGVALAACMPVIGCLTSAWASLDENGLFMGIATSFIQLAPVFTMPLSGALCVSDIGWPGVFYVHAAVSLCLFGLWAIFYTDSPADSRWIGDKELRRINEGKVCLLLKKVSDTAGEQSIVIAAIDAKADKPVSTVPYGAIVRTPAVWAVWVATLANFLGVYLVILFSATFLNKKLQYSVADTGVLAAIPTFIQFAVKVTVGPASDKIKCLSDTAKVKLGNSVAFLCMGAALIALYYIPFGNREQSLVMLITAASICGFNVAGFFKSATLVSRHHSHFVMSVSQMLMCVCMLVVPLIVQFMAPNNSDEEWHNVFVIHGGFLVIGNVFFCIFGSGEPAAWALESWNLKKKPTRFSVGEDAPSG</sequence>
<keyword evidence="2" id="KW-0812">Transmembrane</keyword>
<feature type="transmembrane region" description="Helical" evidence="2">
    <location>
        <begin position="34"/>
        <end position="62"/>
    </location>
</feature>
<feature type="transmembrane region" description="Helical" evidence="2">
    <location>
        <begin position="438"/>
        <end position="459"/>
    </location>
</feature>
<dbReference type="InterPro" id="IPR020846">
    <property type="entry name" value="MFS_dom"/>
</dbReference>
<accession>A0A914V1G2</accession>
<dbReference type="PANTHER" id="PTHR45757">
    <property type="entry name" value="PROTEIN CBG23364-RELATED"/>
    <property type="match status" value="1"/>
</dbReference>
<dbReference type="InterPro" id="IPR011701">
    <property type="entry name" value="MFS"/>
</dbReference>
<feature type="transmembrane region" description="Helical" evidence="2">
    <location>
        <begin position="496"/>
        <end position="521"/>
    </location>
</feature>
<evidence type="ECO:0000259" key="3">
    <source>
        <dbReference type="PROSITE" id="PS50850"/>
    </source>
</evidence>
<dbReference type="PROSITE" id="PS50850">
    <property type="entry name" value="MFS"/>
    <property type="match status" value="1"/>
</dbReference>
<evidence type="ECO:0000256" key="1">
    <source>
        <dbReference type="ARBA" id="ARBA00004141"/>
    </source>
</evidence>
<keyword evidence="4" id="KW-1185">Reference proteome</keyword>
<proteinExistence type="predicted"/>
<keyword evidence="2" id="KW-0472">Membrane</keyword>
<feature type="domain" description="Major facilitator superfamily (MFS) profile" evidence="3">
    <location>
        <begin position="97"/>
        <end position="555"/>
    </location>
</feature>
<dbReference type="InterPro" id="IPR036259">
    <property type="entry name" value="MFS_trans_sf"/>
</dbReference>
<feature type="transmembrane region" description="Helical" evidence="2">
    <location>
        <begin position="247"/>
        <end position="273"/>
    </location>
</feature>
<dbReference type="WBParaSite" id="PSAMB.scaffold1448size31390.g13167.t1">
    <property type="protein sequence ID" value="PSAMB.scaffold1448size31390.g13167.t1"/>
    <property type="gene ID" value="PSAMB.scaffold1448size31390.g13167"/>
</dbReference>
<feature type="transmembrane region" description="Helical" evidence="2">
    <location>
        <begin position="189"/>
        <end position="208"/>
    </location>
</feature>
<dbReference type="GO" id="GO:0022857">
    <property type="term" value="F:transmembrane transporter activity"/>
    <property type="evidence" value="ECO:0007669"/>
    <property type="project" value="InterPro"/>
</dbReference>
<reference evidence="5" key="1">
    <citation type="submission" date="2022-11" db="UniProtKB">
        <authorList>
            <consortium name="WormBaseParasite"/>
        </authorList>
    </citation>
    <scope>IDENTIFICATION</scope>
</reference>
<protein>
    <submittedName>
        <fullName evidence="5">Major facilitator superfamily (MFS) profile domain-containing protein</fullName>
    </submittedName>
</protein>
<feature type="transmembrane region" description="Helical" evidence="2">
    <location>
        <begin position="367"/>
        <end position="391"/>
    </location>
</feature>
<dbReference type="Pfam" id="PF07690">
    <property type="entry name" value="MFS_1"/>
    <property type="match status" value="1"/>
</dbReference>
<dbReference type="SUPFAM" id="SSF103473">
    <property type="entry name" value="MFS general substrate transporter"/>
    <property type="match status" value="1"/>
</dbReference>
<feature type="transmembrane region" description="Helical" evidence="2">
    <location>
        <begin position="533"/>
        <end position="560"/>
    </location>
</feature>
<dbReference type="Proteomes" id="UP000887566">
    <property type="component" value="Unplaced"/>
</dbReference>